<accession>A0A2M4B416</accession>
<evidence type="ECO:0000313" key="2">
    <source>
        <dbReference type="EMBL" id="MBW47558.1"/>
    </source>
</evidence>
<organism evidence="2">
    <name type="scientific">Anopheles triannulatus</name>
    <dbReference type="NCBI Taxonomy" id="58253"/>
    <lineage>
        <taxon>Eukaryota</taxon>
        <taxon>Metazoa</taxon>
        <taxon>Ecdysozoa</taxon>
        <taxon>Arthropoda</taxon>
        <taxon>Hexapoda</taxon>
        <taxon>Insecta</taxon>
        <taxon>Pterygota</taxon>
        <taxon>Neoptera</taxon>
        <taxon>Endopterygota</taxon>
        <taxon>Diptera</taxon>
        <taxon>Nematocera</taxon>
        <taxon>Culicoidea</taxon>
        <taxon>Culicidae</taxon>
        <taxon>Anophelinae</taxon>
        <taxon>Anopheles</taxon>
    </lineage>
</organism>
<feature type="signal peptide" evidence="1">
    <location>
        <begin position="1"/>
        <end position="26"/>
    </location>
</feature>
<dbReference type="AlphaFoldDB" id="A0A2M4B416"/>
<evidence type="ECO:0000256" key="1">
    <source>
        <dbReference type="SAM" id="SignalP"/>
    </source>
</evidence>
<sequence length="105" mass="12087">MDSFDDWFFMSMVLIATFWPVWRSCAMNTTPDAPLPTSTVFSYRCSGSSRLQILFSSRYTCSSDFGWRASFSFGRKIRSPSPRSGSWSRLLLLMLFLWFPPVPSS</sequence>
<reference evidence="2" key="1">
    <citation type="submission" date="2018-01" db="EMBL/GenBank/DDBJ databases">
        <title>An insight into the sialome of Amazonian anophelines.</title>
        <authorList>
            <person name="Ribeiro J.M."/>
            <person name="Scarpassa V."/>
            <person name="Calvo E."/>
        </authorList>
    </citation>
    <scope>NUCLEOTIDE SEQUENCE</scope>
    <source>
        <tissue evidence="2">Salivary glands</tissue>
    </source>
</reference>
<dbReference type="EMBL" id="GGFK01014237">
    <property type="protein sequence ID" value="MBW47558.1"/>
    <property type="molecule type" value="Transcribed_RNA"/>
</dbReference>
<keyword evidence="1" id="KW-0732">Signal</keyword>
<name>A0A2M4B416_9DIPT</name>
<proteinExistence type="predicted"/>
<feature type="chain" id="PRO_5014843985" evidence="1">
    <location>
        <begin position="27"/>
        <end position="105"/>
    </location>
</feature>
<protein>
    <submittedName>
        <fullName evidence="2">Putative secreted protein</fullName>
    </submittedName>
</protein>